<accession>A0ABY7UC33</accession>
<evidence type="ECO:0000313" key="16">
    <source>
        <dbReference type="Proteomes" id="UP001220064"/>
    </source>
</evidence>
<dbReference type="SUPFAM" id="SSF56024">
    <property type="entry name" value="Phospholipase D/nuclease"/>
    <property type="match status" value="2"/>
</dbReference>
<name>A0ABY7UC33_9CORY</name>
<evidence type="ECO:0000256" key="2">
    <source>
        <dbReference type="ARBA" id="ARBA00022475"/>
    </source>
</evidence>
<feature type="transmembrane region" description="Helical" evidence="13">
    <location>
        <begin position="12"/>
        <end position="29"/>
    </location>
</feature>
<feature type="domain" description="PLD phosphodiesterase" evidence="14">
    <location>
        <begin position="218"/>
        <end position="245"/>
    </location>
</feature>
<feature type="transmembrane region" description="Helical" evidence="13">
    <location>
        <begin position="41"/>
        <end position="60"/>
    </location>
</feature>
<organism evidence="15 16">
    <name type="scientific">Corynebacterium massiliense DSM 45435</name>
    <dbReference type="NCBI Taxonomy" id="1121364"/>
    <lineage>
        <taxon>Bacteria</taxon>
        <taxon>Bacillati</taxon>
        <taxon>Actinomycetota</taxon>
        <taxon>Actinomycetes</taxon>
        <taxon>Mycobacteriales</taxon>
        <taxon>Corynebacteriaceae</taxon>
        <taxon>Corynebacterium</taxon>
    </lineage>
</organism>
<dbReference type="InterPro" id="IPR022924">
    <property type="entry name" value="Cardiolipin_synthase"/>
</dbReference>
<evidence type="ECO:0000256" key="5">
    <source>
        <dbReference type="ARBA" id="ARBA00022692"/>
    </source>
</evidence>
<dbReference type="InterPro" id="IPR027379">
    <property type="entry name" value="CLS_N"/>
</dbReference>
<dbReference type="Pfam" id="PF13091">
    <property type="entry name" value="PLDc_2"/>
    <property type="match status" value="2"/>
</dbReference>
<evidence type="ECO:0000256" key="4">
    <source>
        <dbReference type="ARBA" id="ARBA00022679"/>
    </source>
</evidence>
<keyword evidence="10" id="KW-0594">Phospholipid biosynthesis</keyword>
<dbReference type="GO" id="GO:0016740">
    <property type="term" value="F:transferase activity"/>
    <property type="evidence" value="ECO:0007669"/>
    <property type="project" value="UniProtKB-KW"/>
</dbReference>
<evidence type="ECO:0000313" key="15">
    <source>
        <dbReference type="EMBL" id="WCZ33268.1"/>
    </source>
</evidence>
<evidence type="ECO:0000256" key="11">
    <source>
        <dbReference type="ARBA" id="ARBA00023264"/>
    </source>
</evidence>
<keyword evidence="11" id="KW-1208">Phospholipid metabolism</keyword>
<keyword evidence="9 13" id="KW-0472">Membrane</keyword>
<evidence type="ECO:0000256" key="13">
    <source>
        <dbReference type="SAM" id="Phobius"/>
    </source>
</evidence>
<evidence type="ECO:0000256" key="7">
    <source>
        <dbReference type="ARBA" id="ARBA00022989"/>
    </source>
</evidence>
<dbReference type="InterPro" id="IPR001736">
    <property type="entry name" value="PLipase_D/transphosphatidylase"/>
</dbReference>
<keyword evidence="16" id="KW-1185">Reference proteome</keyword>
<dbReference type="PROSITE" id="PS50035">
    <property type="entry name" value="PLD"/>
    <property type="match status" value="2"/>
</dbReference>
<evidence type="ECO:0000259" key="14">
    <source>
        <dbReference type="PROSITE" id="PS50035"/>
    </source>
</evidence>
<reference evidence="15 16" key="1">
    <citation type="submission" date="2020-10" db="EMBL/GenBank/DDBJ databases">
        <title>Complete genome sequence of Corynebacterium massiliense DSM 45435, type strain of Corynebacterium massiliense.</title>
        <authorList>
            <person name="Busche T."/>
            <person name="Kalinowski J."/>
            <person name="Ruckert C."/>
        </authorList>
    </citation>
    <scope>NUCLEOTIDE SEQUENCE [LARGE SCALE GENOMIC DNA]</scope>
    <source>
        <strain evidence="15 16">DSM 45435</strain>
    </source>
</reference>
<evidence type="ECO:0000256" key="1">
    <source>
        <dbReference type="ARBA" id="ARBA00004651"/>
    </source>
</evidence>
<evidence type="ECO:0000256" key="10">
    <source>
        <dbReference type="ARBA" id="ARBA00023209"/>
    </source>
</evidence>
<keyword evidence="2" id="KW-1003">Cell membrane</keyword>
<keyword evidence="7 13" id="KW-1133">Transmembrane helix</keyword>
<dbReference type="PANTHER" id="PTHR21248">
    <property type="entry name" value="CARDIOLIPIN SYNTHASE"/>
    <property type="match status" value="1"/>
</dbReference>
<evidence type="ECO:0000256" key="12">
    <source>
        <dbReference type="NCBIfam" id="TIGR04265"/>
    </source>
</evidence>
<evidence type="ECO:0000256" key="8">
    <source>
        <dbReference type="ARBA" id="ARBA00023098"/>
    </source>
</evidence>
<dbReference type="SMART" id="SM00155">
    <property type="entry name" value="PLDc"/>
    <property type="match status" value="2"/>
</dbReference>
<dbReference type="PANTHER" id="PTHR21248:SF22">
    <property type="entry name" value="PHOSPHOLIPASE D"/>
    <property type="match status" value="1"/>
</dbReference>
<keyword evidence="4 15" id="KW-0808">Transferase</keyword>
<protein>
    <recommendedName>
        <fullName evidence="12">Cardiolipin synthase</fullName>
        <ecNumber evidence="12">2.7.8.-</ecNumber>
    </recommendedName>
</protein>
<gene>
    <name evidence="15" type="primary">cls</name>
    <name evidence="15" type="ORF">CMASS_09280</name>
</gene>
<dbReference type="NCBIfam" id="TIGR04265">
    <property type="entry name" value="bac_cardiolipin"/>
    <property type="match status" value="1"/>
</dbReference>
<dbReference type="Gene3D" id="3.30.870.10">
    <property type="entry name" value="Endonuclease Chain A"/>
    <property type="match status" value="2"/>
</dbReference>
<keyword evidence="6" id="KW-0677">Repeat</keyword>
<feature type="domain" description="PLD phosphodiesterase" evidence="14">
    <location>
        <begin position="395"/>
        <end position="428"/>
    </location>
</feature>
<dbReference type="InterPro" id="IPR025202">
    <property type="entry name" value="PLD-like_dom"/>
</dbReference>
<proteinExistence type="predicted"/>
<evidence type="ECO:0000256" key="3">
    <source>
        <dbReference type="ARBA" id="ARBA00022516"/>
    </source>
</evidence>
<dbReference type="Proteomes" id="UP001220064">
    <property type="component" value="Chromosome"/>
</dbReference>
<evidence type="ECO:0000256" key="6">
    <source>
        <dbReference type="ARBA" id="ARBA00022737"/>
    </source>
</evidence>
<sequence length="488" mass="55753">MNIDIDLSAWQIALMALDYAIKIFAVGYVPEGRRPSSSTAWLLAILLIPFVGLPLFLLMGSPYINRRRHQVQIEANETFDDVQAALPNYPGPKLPPEIESVIHLNRELTGFPTVRGVNHGIHADYDETIRAIARAIDRAENYVYVEIYIQSWDETSDVFYQALARARERGVEVKLLLDQIGSFKYKGYSSFGKKLTAIGVDWRLMLPIQLHKARFRRPDLRNHRKIIVIDGKRGFMGSQNIIKRYYDTKDRAWIDYMVEMTGDIVTSMQYIFAVDWYLESDEQLPIEPAVEHTDPDTPGTNLVQMLPSGPGYTTEPVLRMFSSLVHHAKKRLVLVSPYFIPDETLMEAVTTAAYRGVDVEVYVSRDVEKFMVKHAQSSYYQALLEAGVRIVQFPAPYVLHSKFMLADPELDDEHPLAIFGSANMDMRSFGLNYESTILVSQGDLIAGFNQLAANYRAVSHELTLEEWNERSLLRRYVDNVMRLTSSLQ</sequence>
<dbReference type="EC" id="2.7.8.-" evidence="12"/>
<keyword evidence="3" id="KW-0444">Lipid biosynthesis</keyword>
<keyword evidence="5 13" id="KW-0812">Transmembrane</keyword>
<dbReference type="EMBL" id="CP063189">
    <property type="protein sequence ID" value="WCZ33268.1"/>
    <property type="molecule type" value="Genomic_DNA"/>
</dbReference>
<keyword evidence="8" id="KW-0443">Lipid metabolism</keyword>
<dbReference type="RefSeq" id="WP_022862969.1">
    <property type="nucleotide sequence ID" value="NZ_ATVG01000005.1"/>
</dbReference>
<dbReference type="Pfam" id="PF13396">
    <property type="entry name" value="PLDc_N"/>
    <property type="match status" value="1"/>
</dbReference>
<evidence type="ECO:0000256" key="9">
    <source>
        <dbReference type="ARBA" id="ARBA00023136"/>
    </source>
</evidence>
<comment type="subcellular location">
    <subcellularLocation>
        <location evidence="1">Cell membrane</location>
        <topology evidence="1">Multi-pass membrane protein</topology>
    </subcellularLocation>
</comment>